<name>A0A8X6Q057_NEPPI</name>
<dbReference type="AlphaFoldDB" id="A0A8X6Q057"/>
<evidence type="ECO:0000313" key="2">
    <source>
        <dbReference type="Proteomes" id="UP000887013"/>
    </source>
</evidence>
<protein>
    <submittedName>
        <fullName evidence="1">Uncharacterized protein</fullName>
    </submittedName>
</protein>
<reference evidence="1" key="1">
    <citation type="submission" date="2020-08" db="EMBL/GenBank/DDBJ databases">
        <title>Multicomponent nature underlies the extraordinary mechanical properties of spider dragline silk.</title>
        <authorList>
            <person name="Kono N."/>
            <person name="Nakamura H."/>
            <person name="Mori M."/>
            <person name="Yoshida Y."/>
            <person name="Ohtoshi R."/>
            <person name="Malay A.D."/>
            <person name="Moran D.A.P."/>
            <person name="Tomita M."/>
            <person name="Numata K."/>
            <person name="Arakawa K."/>
        </authorList>
    </citation>
    <scope>NUCLEOTIDE SEQUENCE</scope>
</reference>
<comment type="caution">
    <text evidence="1">The sequence shown here is derived from an EMBL/GenBank/DDBJ whole genome shotgun (WGS) entry which is preliminary data.</text>
</comment>
<gene>
    <name evidence="1" type="ORF">NPIL_372311</name>
</gene>
<sequence>MDYIDCVLWAVQEISLFPTCGFLLISELVARTLVKKLSNWVFWTDGLSNQTLIQSQQTSPPKYKNHHHYGGRTGVECDVQEDILTDVEFGNGTTEYLKR</sequence>
<keyword evidence="2" id="KW-1185">Reference proteome</keyword>
<accession>A0A8X6Q057</accession>
<dbReference type="EMBL" id="BMAW01074479">
    <property type="protein sequence ID" value="GFT92358.1"/>
    <property type="molecule type" value="Genomic_DNA"/>
</dbReference>
<dbReference type="Proteomes" id="UP000887013">
    <property type="component" value="Unassembled WGS sequence"/>
</dbReference>
<evidence type="ECO:0000313" key="1">
    <source>
        <dbReference type="EMBL" id="GFT92358.1"/>
    </source>
</evidence>
<proteinExistence type="predicted"/>
<organism evidence="1 2">
    <name type="scientific">Nephila pilipes</name>
    <name type="common">Giant wood spider</name>
    <name type="synonym">Nephila maculata</name>
    <dbReference type="NCBI Taxonomy" id="299642"/>
    <lineage>
        <taxon>Eukaryota</taxon>
        <taxon>Metazoa</taxon>
        <taxon>Ecdysozoa</taxon>
        <taxon>Arthropoda</taxon>
        <taxon>Chelicerata</taxon>
        <taxon>Arachnida</taxon>
        <taxon>Araneae</taxon>
        <taxon>Araneomorphae</taxon>
        <taxon>Entelegynae</taxon>
        <taxon>Araneoidea</taxon>
        <taxon>Nephilidae</taxon>
        <taxon>Nephila</taxon>
    </lineage>
</organism>